<evidence type="ECO:0000256" key="5">
    <source>
        <dbReference type="ARBA" id="ARBA00022801"/>
    </source>
</evidence>
<dbReference type="Pfam" id="PF10275">
    <property type="entry name" value="Peptidase_C65"/>
    <property type="match status" value="1"/>
</dbReference>
<dbReference type="InterPro" id="IPR019400">
    <property type="entry name" value="Peptidase_C65_otubain"/>
</dbReference>
<organism evidence="8 9">
    <name type="scientific">Aureobasidium pullulans</name>
    <name type="common">Black yeast</name>
    <name type="synonym">Pullularia pullulans</name>
    <dbReference type="NCBI Taxonomy" id="5580"/>
    <lineage>
        <taxon>Eukaryota</taxon>
        <taxon>Fungi</taxon>
        <taxon>Dikarya</taxon>
        <taxon>Ascomycota</taxon>
        <taxon>Pezizomycotina</taxon>
        <taxon>Dothideomycetes</taxon>
        <taxon>Dothideomycetidae</taxon>
        <taxon>Dothideales</taxon>
        <taxon>Saccotheciaceae</taxon>
        <taxon>Aureobasidium</taxon>
    </lineage>
</organism>
<dbReference type="InterPro" id="IPR042468">
    <property type="entry name" value="Peptidase_C65_otubain_sub1"/>
</dbReference>
<feature type="region of interest" description="Disordered" evidence="7">
    <location>
        <begin position="419"/>
        <end position="440"/>
    </location>
</feature>
<comment type="caution">
    <text evidence="8">The sequence shown here is derived from an EMBL/GenBank/DDBJ whole genome shotgun (WGS) entry which is preliminary data.</text>
</comment>
<evidence type="ECO:0000256" key="2">
    <source>
        <dbReference type="ARBA" id="ARBA00012759"/>
    </source>
</evidence>
<dbReference type="Gene3D" id="1.20.1300.20">
    <property type="entry name" value="Peptidase C65 Otubain, subdomain 2"/>
    <property type="match status" value="1"/>
</dbReference>
<reference evidence="8 9" key="1">
    <citation type="submission" date="2018-10" db="EMBL/GenBank/DDBJ databases">
        <title>Fifty Aureobasidium pullulans genomes reveal a recombining polyextremotolerant generalist.</title>
        <authorList>
            <person name="Gostincar C."/>
            <person name="Turk M."/>
            <person name="Zajc J."/>
            <person name="Gunde-Cimerman N."/>
        </authorList>
    </citation>
    <scope>NUCLEOTIDE SEQUENCE [LARGE SCALE GENOMIC DNA]</scope>
    <source>
        <strain evidence="8 9">EXF-11013</strain>
    </source>
</reference>
<dbReference type="EMBL" id="QZAL01000082">
    <property type="protein sequence ID" value="THW40301.1"/>
    <property type="molecule type" value="Genomic_DNA"/>
</dbReference>
<protein>
    <recommendedName>
        <fullName evidence="2">ubiquitinyl hydrolase 1</fullName>
        <ecNumber evidence="2">3.4.19.12</ecNumber>
    </recommendedName>
</protein>
<dbReference type="AlphaFoldDB" id="A0A4S8XNA9"/>
<dbReference type="GO" id="GO:0071108">
    <property type="term" value="P:protein K48-linked deubiquitination"/>
    <property type="evidence" value="ECO:0007669"/>
    <property type="project" value="TreeGrafter"/>
</dbReference>
<dbReference type="SUPFAM" id="SSF54001">
    <property type="entry name" value="Cysteine proteinases"/>
    <property type="match status" value="1"/>
</dbReference>
<dbReference type="Gene3D" id="3.30.200.60">
    <property type="entry name" value="Peptidase C65 Otubain, subdomain 1"/>
    <property type="match status" value="1"/>
</dbReference>
<dbReference type="PANTHER" id="PTHR12931">
    <property type="entry name" value="UBIQUITIN THIOLESTERASE PROTEIN OTUB"/>
    <property type="match status" value="1"/>
</dbReference>
<dbReference type="GO" id="GO:0043130">
    <property type="term" value="F:ubiquitin binding"/>
    <property type="evidence" value="ECO:0007669"/>
    <property type="project" value="TreeGrafter"/>
</dbReference>
<dbReference type="Proteomes" id="UP000310687">
    <property type="component" value="Unassembled WGS sequence"/>
</dbReference>
<evidence type="ECO:0000256" key="7">
    <source>
        <dbReference type="SAM" id="MobiDB-lite"/>
    </source>
</evidence>
<dbReference type="PANTHER" id="PTHR12931:SF15">
    <property type="entry name" value="UBIQUITIN THIOESTERASE OTUBAIN-LIKE"/>
    <property type="match status" value="1"/>
</dbReference>
<keyword evidence="5" id="KW-0378">Hydrolase</keyword>
<evidence type="ECO:0000313" key="8">
    <source>
        <dbReference type="EMBL" id="THW40301.1"/>
    </source>
</evidence>
<accession>A0A4S8XNA9</accession>
<gene>
    <name evidence="8" type="ORF">D6D22_05889</name>
</gene>
<feature type="region of interest" description="Disordered" evidence="7">
    <location>
        <begin position="533"/>
        <end position="557"/>
    </location>
</feature>
<dbReference type="GO" id="GO:0006508">
    <property type="term" value="P:proteolysis"/>
    <property type="evidence" value="ECO:0007669"/>
    <property type="project" value="UniProtKB-KW"/>
</dbReference>
<keyword evidence="4" id="KW-0833">Ubl conjugation pathway</keyword>
<evidence type="ECO:0000256" key="6">
    <source>
        <dbReference type="ARBA" id="ARBA00022807"/>
    </source>
</evidence>
<dbReference type="CDD" id="cd22749">
    <property type="entry name" value="Otubain_C65"/>
    <property type="match status" value="1"/>
</dbReference>
<evidence type="ECO:0000256" key="1">
    <source>
        <dbReference type="ARBA" id="ARBA00000707"/>
    </source>
</evidence>
<comment type="catalytic activity">
    <reaction evidence="1">
        <text>Thiol-dependent hydrolysis of ester, thioester, amide, peptide and isopeptide bonds formed by the C-terminal Gly of ubiquitin (a 76-residue protein attached to proteins as an intracellular targeting signal).</text>
        <dbReference type="EC" id="3.4.19.12"/>
    </reaction>
</comment>
<feature type="compositionally biased region" description="Basic and acidic residues" evidence="7">
    <location>
        <begin position="533"/>
        <end position="542"/>
    </location>
</feature>
<name>A0A4S8XNA9_AURPU</name>
<dbReference type="EC" id="3.4.19.12" evidence="2"/>
<dbReference type="GO" id="GO:0004843">
    <property type="term" value="F:cysteine-type deubiquitinase activity"/>
    <property type="evidence" value="ECO:0007669"/>
    <property type="project" value="UniProtKB-EC"/>
</dbReference>
<evidence type="ECO:0000256" key="4">
    <source>
        <dbReference type="ARBA" id="ARBA00022786"/>
    </source>
</evidence>
<dbReference type="InterPro" id="IPR038765">
    <property type="entry name" value="Papain-like_cys_pep_sf"/>
</dbReference>
<dbReference type="InterPro" id="IPR042467">
    <property type="entry name" value="Peptidase_C65_otubain_sub2"/>
</dbReference>
<evidence type="ECO:0000313" key="9">
    <source>
        <dbReference type="Proteomes" id="UP000310687"/>
    </source>
</evidence>
<dbReference type="GO" id="GO:0005634">
    <property type="term" value="C:nucleus"/>
    <property type="evidence" value="ECO:0007669"/>
    <property type="project" value="TreeGrafter"/>
</dbReference>
<sequence>MYTYVGVPNYYQGDRMYPYGDYSSYTTSYRPAEMQMPMRPSALGMPELHHQHHHHHQPLVDHSQFIHSHQHQQPQQPRHTPAAMAYSQSEDEMAQLQKLSAEFQPEVTGPFVSEKQLTSALIEEYAAADPVYRTKTSVRIILLWTSPLVTDFTILGTSPQVLSLPHYSWRWEMWLERTKFLEEETRLKSLGNVINMAGYSQFIWEDFADEIHGLLRKCMSADASKSEAFLLEHFNNEETQNGIITYLKTLTSAWMKTRPNDYAPFVLPHTVPSYCDANIDPHQIEIDHPGMQALTDVLLKPAGVSLEVIYLDRSAGTEVNVHQFAPGLSSSQIIRLLYRPGHYDILYQPDQIFTQPPPSQPIAVPTYLQSSLHHYEEPVMDLGMSDFMTMIPGMSLLSSQSNWMPNQFYGVSDYSAPTSAMPPPPVQAPAPMSVQHHAPPAPVSAVTPAYAPAAQTPSPTSTTDYAFSPVSQTTFFNYDQLSYGGKGNFRPSTHMFEQNGQNVAAATAQNSVCQTAQFKHSHFNRTHFLNPEFHPEEWDPSKEYIVPNTRSKSKSSR</sequence>
<keyword evidence="6" id="KW-0788">Thiol protease</keyword>
<proteinExistence type="predicted"/>
<evidence type="ECO:0000256" key="3">
    <source>
        <dbReference type="ARBA" id="ARBA00022670"/>
    </source>
</evidence>
<keyword evidence="3" id="KW-0645">Protease</keyword>